<keyword evidence="14" id="KW-1185">Reference proteome</keyword>
<evidence type="ECO:0000256" key="7">
    <source>
        <dbReference type="ARBA" id="ARBA00022695"/>
    </source>
</evidence>
<dbReference type="GO" id="GO:0006450">
    <property type="term" value="P:regulation of translational fidelity"/>
    <property type="evidence" value="ECO:0007669"/>
    <property type="project" value="TreeGrafter"/>
</dbReference>
<comment type="subcellular location">
    <subcellularLocation>
        <location evidence="1">Cytoplasm</location>
    </subcellularLocation>
</comment>
<keyword evidence="8" id="KW-0547">Nucleotide-binding</keyword>
<dbReference type="InterPro" id="IPR017945">
    <property type="entry name" value="DHBP_synth_RibB-like_a/b_dom"/>
</dbReference>
<dbReference type="AlphaFoldDB" id="A0A9E8ZGF7"/>
<comment type="similarity">
    <text evidence="2">Belongs to the SUA5 family.</text>
</comment>
<evidence type="ECO:0000256" key="6">
    <source>
        <dbReference type="ARBA" id="ARBA00022694"/>
    </source>
</evidence>
<evidence type="ECO:0000256" key="4">
    <source>
        <dbReference type="ARBA" id="ARBA00022490"/>
    </source>
</evidence>
<dbReference type="PANTHER" id="PTHR17490">
    <property type="entry name" value="SUA5"/>
    <property type="match status" value="1"/>
</dbReference>
<evidence type="ECO:0000256" key="11">
    <source>
        <dbReference type="ARBA" id="ARBA00048366"/>
    </source>
</evidence>
<name>A0A9E8ZGF7_9CYAN</name>
<dbReference type="GO" id="GO:0000049">
    <property type="term" value="F:tRNA binding"/>
    <property type="evidence" value="ECO:0007669"/>
    <property type="project" value="TreeGrafter"/>
</dbReference>
<dbReference type="InterPro" id="IPR050156">
    <property type="entry name" value="TC-AMP_synthase_SUA5"/>
</dbReference>
<dbReference type="GO" id="GO:0003725">
    <property type="term" value="F:double-stranded RNA binding"/>
    <property type="evidence" value="ECO:0007669"/>
    <property type="project" value="InterPro"/>
</dbReference>
<dbReference type="GO" id="GO:0061710">
    <property type="term" value="F:L-threonylcarbamoyladenylate synthase"/>
    <property type="evidence" value="ECO:0007669"/>
    <property type="project" value="UniProtKB-EC"/>
</dbReference>
<gene>
    <name evidence="13" type="ORF">OXH18_11765</name>
</gene>
<dbReference type="SUPFAM" id="SSF55821">
    <property type="entry name" value="YrdC/RibB"/>
    <property type="match status" value="1"/>
</dbReference>
<evidence type="ECO:0000256" key="2">
    <source>
        <dbReference type="ARBA" id="ARBA00007663"/>
    </source>
</evidence>
<evidence type="ECO:0000259" key="12">
    <source>
        <dbReference type="PROSITE" id="PS51163"/>
    </source>
</evidence>
<dbReference type="GO" id="GO:0005524">
    <property type="term" value="F:ATP binding"/>
    <property type="evidence" value="ECO:0007669"/>
    <property type="project" value="UniProtKB-KW"/>
</dbReference>
<dbReference type="PANTHER" id="PTHR17490:SF16">
    <property type="entry name" value="THREONYLCARBAMOYL-AMP SYNTHASE"/>
    <property type="match status" value="1"/>
</dbReference>
<dbReference type="EMBL" id="CP113797">
    <property type="protein sequence ID" value="WAL62632.1"/>
    <property type="molecule type" value="Genomic_DNA"/>
</dbReference>
<comment type="catalytic activity">
    <reaction evidence="11">
        <text>L-threonine + hydrogencarbonate + ATP = L-threonylcarbamoyladenylate + diphosphate + H2O</text>
        <dbReference type="Rhea" id="RHEA:36407"/>
        <dbReference type="ChEBI" id="CHEBI:15377"/>
        <dbReference type="ChEBI" id="CHEBI:17544"/>
        <dbReference type="ChEBI" id="CHEBI:30616"/>
        <dbReference type="ChEBI" id="CHEBI:33019"/>
        <dbReference type="ChEBI" id="CHEBI:57926"/>
        <dbReference type="ChEBI" id="CHEBI:73682"/>
        <dbReference type="EC" id="2.7.7.87"/>
    </reaction>
</comment>
<keyword evidence="7" id="KW-0548">Nucleotidyltransferase</keyword>
<feature type="domain" description="YrdC-like" evidence="12">
    <location>
        <begin position="3"/>
        <end position="201"/>
    </location>
</feature>
<dbReference type="PROSITE" id="PS51163">
    <property type="entry name" value="YRDC"/>
    <property type="match status" value="1"/>
</dbReference>
<evidence type="ECO:0000313" key="13">
    <source>
        <dbReference type="EMBL" id="WAL62632.1"/>
    </source>
</evidence>
<evidence type="ECO:0000256" key="8">
    <source>
        <dbReference type="ARBA" id="ARBA00022741"/>
    </source>
</evidence>
<protein>
    <recommendedName>
        <fullName evidence="10">L-threonylcarbamoyladenylate synthase</fullName>
        <ecNumber evidence="3">2.7.7.87</ecNumber>
    </recommendedName>
    <alternativeName>
        <fullName evidence="10">L-threonylcarbamoyladenylate synthase</fullName>
    </alternativeName>
</protein>
<proteinExistence type="inferred from homology"/>
<evidence type="ECO:0000256" key="10">
    <source>
        <dbReference type="ARBA" id="ARBA00029774"/>
    </source>
</evidence>
<evidence type="ECO:0000256" key="9">
    <source>
        <dbReference type="ARBA" id="ARBA00022840"/>
    </source>
</evidence>
<keyword evidence="6" id="KW-0819">tRNA processing</keyword>
<keyword evidence="5" id="KW-0808">Transferase</keyword>
<evidence type="ECO:0000256" key="3">
    <source>
        <dbReference type="ARBA" id="ARBA00012584"/>
    </source>
</evidence>
<organism evidence="13 14">
    <name type="scientific">Thermocoleostomius sinensis A174</name>
    <dbReference type="NCBI Taxonomy" id="2016057"/>
    <lineage>
        <taxon>Bacteria</taxon>
        <taxon>Bacillati</taxon>
        <taxon>Cyanobacteriota</taxon>
        <taxon>Cyanophyceae</taxon>
        <taxon>Oculatellales</taxon>
        <taxon>Oculatellaceae</taxon>
        <taxon>Thermocoleostomius</taxon>
    </lineage>
</organism>
<dbReference type="Pfam" id="PF01300">
    <property type="entry name" value="Sua5_yciO_yrdC"/>
    <property type="match status" value="1"/>
</dbReference>
<sequence>MPGVSFSELVSAARSGDRLVSFPTDTVPALAVRPDRSALIFEAKQRSHTKPLILMAATADDLWPYVQGSDAEFNLWQQVAATYWPGALTLVLPASDRLPPEMNPTDPTTIGIRVPNHAIARHILAQTRPLATTSVNRSGQPPLETLTDINAEFPEVLTLRSDELAELERTLMLETQPSSRLPSTVAKWTSTGWEILRQGTVRLEG</sequence>
<dbReference type="Proteomes" id="UP001163152">
    <property type="component" value="Chromosome"/>
</dbReference>
<dbReference type="GO" id="GO:0005737">
    <property type="term" value="C:cytoplasm"/>
    <property type="evidence" value="ECO:0007669"/>
    <property type="project" value="UniProtKB-SubCell"/>
</dbReference>
<dbReference type="InterPro" id="IPR006070">
    <property type="entry name" value="Sua5-like_dom"/>
</dbReference>
<dbReference type="KEGG" id="tsin:OXH18_11765"/>
<accession>A0A9E8ZGF7</accession>
<keyword evidence="9" id="KW-0067">ATP-binding</keyword>
<dbReference type="Gene3D" id="3.90.870.10">
    <property type="entry name" value="DHBP synthase"/>
    <property type="match status" value="1"/>
</dbReference>
<evidence type="ECO:0000256" key="1">
    <source>
        <dbReference type="ARBA" id="ARBA00004496"/>
    </source>
</evidence>
<dbReference type="GO" id="GO:0008033">
    <property type="term" value="P:tRNA processing"/>
    <property type="evidence" value="ECO:0007669"/>
    <property type="project" value="UniProtKB-KW"/>
</dbReference>
<dbReference type="RefSeq" id="WP_268612971.1">
    <property type="nucleotide sequence ID" value="NZ_CP113797.1"/>
</dbReference>
<dbReference type="EC" id="2.7.7.87" evidence="3"/>
<keyword evidence="4" id="KW-0963">Cytoplasm</keyword>
<reference evidence="13" key="1">
    <citation type="submission" date="2022-12" db="EMBL/GenBank/DDBJ databases">
        <title>Polyphasic identification of a Novel Hot-Spring Cyanobacterium Ocullathermofonsia sinensis gen nov. sp. nov. and Genomic Insights on its Adaptations to the Thermal Habitat.</title>
        <authorList>
            <person name="Daroch M."/>
            <person name="Tang J."/>
            <person name="Jiang Y."/>
        </authorList>
    </citation>
    <scope>NUCLEOTIDE SEQUENCE</scope>
    <source>
        <strain evidence="13">PKUAC-SCTA174</strain>
    </source>
</reference>
<evidence type="ECO:0000313" key="14">
    <source>
        <dbReference type="Proteomes" id="UP001163152"/>
    </source>
</evidence>
<evidence type="ECO:0000256" key="5">
    <source>
        <dbReference type="ARBA" id="ARBA00022679"/>
    </source>
</evidence>